<keyword evidence="2" id="KW-0812">Transmembrane</keyword>
<keyword evidence="2" id="KW-0472">Membrane</keyword>
<dbReference type="RefSeq" id="WP_211785900.1">
    <property type="nucleotide sequence ID" value="NZ_BAAABR010000025.1"/>
</dbReference>
<proteinExistence type="predicted"/>
<feature type="transmembrane region" description="Helical" evidence="2">
    <location>
        <begin position="71"/>
        <end position="88"/>
    </location>
</feature>
<protein>
    <submittedName>
        <fullName evidence="3">Uncharacterized protein</fullName>
    </submittedName>
</protein>
<reference evidence="3 4" key="1">
    <citation type="submission" date="2019-06" db="EMBL/GenBank/DDBJ databases">
        <title>Sequencing the genomes of 1000 actinobacteria strains.</title>
        <authorList>
            <person name="Klenk H.-P."/>
        </authorList>
    </citation>
    <scope>NUCLEOTIDE SEQUENCE [LARGE SCALE GENOMIC DNA]</scope>
    <source>
        <strain evidence="3 4">DSM 41649</strain>
    </source>
</reference>
<feature type="region of interest" description="Disordered" evidence="1">
    <location>
        <begin position="1"/>
        <end position="23"/>
    </location>
</feature>
<comment type="caution">
    <text evidence="3">The sequence shown here is derived from an EMBL/GenBank/DDBJ whole genome shotgun (WGS) entry which is preliminary data.</text>
</comment>
<dbReference type="AlphaFoldDB" id="A0A561F0J3"/>
<evidence type="ECO:0000313" key="4">
    <source>
        <dbReference type="Proteomes" id="UP000318416"/>
    </source>
</evidence>
<name>A0A561F0J3_9ACTN</name>
<feature type="transmembrane region" description="Helical" evidence="2">
    <location>
        <begin position="33"/>
        <end position="51"/>
    </location>
</feature>
<evidence type="ECO:0000313" key="3">
    <source>
        <dbReference type="EMBL" id="TWE21379.1"/>
    </source>
</evidence>
<gene>
    <name evidence="3" type="ORF">FB465_6561</name>
</gene>
<dbReference type="Proteomes" id="UP000318416">
    <property type="component" value="Unassembled WGS sequence"/>
</dbReference>
<evidence type="ECO:0000256" key="2">
    <source>
        <dbReference type="SAM" id="Phobius"/>
    </source>
</evidence>
<keyword evidence="2" id="KW-1133">Transmembrane helix</keyword>
<keyword evidence="4" id="KW-1185">Reference proteome</keyword>
<evidence type="ECO:0000256" key="1">
    <source>
        <dbReference type="SAM" id="MobiDB-lite"/>
    </source>
</evidence>
<organism evidence="3 4">
    <name type="scientific">Kitasatospora atroaurantiaca</name>
    <dbReference type="NCBI Taxonomy" id="285545"/>
    <lineage>
        <taxon>Bacteria</taxon>
        <taxon>Bacillati</taxon>
        <taxon>Actinomycetota</taxon>
        <taxon>Actinomycetes</taxon>
        <taxon>Kitasatosporales</taxon>
        <taxon>Streptomycetaceae</taxon>
        <taxon>Kitasatospora</taxon>
    </lineage>
</organism>
<sequence length="93" mass="9911">MSSPDAPRRRSSRPPPRSEPPPRLLATVFSRASLAKCVPIALVVGTLLSLVNQGSVLFAGTATGVTWLRVAVNYLVPFCVSSAGFYGARRSRP</sequence>
<dbReference type="InterPro" id="IPR047700">
    <property type="entry name" value="NrtS-like"/>
</dbReference>
<feature type="compositionally biased region" description="Pro residues" evidence="1">
    <location>
        <begin position="13"/>
        <end position="23"/>
    </location>
</feature>
<dbReference type="NCBIfam" id="NF038050">
    <property type="entry name" value="NrtS"/>
    <property type="match status" value="1"/>
</dbReference>
<accession>A0A561F0J3</accession>
<dbReference type="EMBL" id="VIVR01000001">
    <property type="protein sequence ID" value="TWE21379.1"/>
    <property type="molecule type" value="Genomic_DNA"/>
</dbReference>